<gene>
    <name evidence="2" type="ORF">P691DRAFT_791901</name>
</gene>
<feature type="compositionally biased region" description="Low complexity" evidence="1">
    <location>
        <begin position="137"/>
        <end position="160"/>
    </location>
</feature>
<feature type="compositionally biased region" description="Pro residues" evidence="1">
    <location>
        <begin position="161"/>
        <end position="175"/>
    </location>
</feature>
<feature type="compositionally biased region" description="Low complexity" evidence="1">
    <location>
        <begin position="36"/>
        <end position="58"/>
    </location>
</feature>
<dbReference type="Proteomes" id="UP000807342">
    <property type="component" value="Unassembled WGS sequence"/>
</dbReference>
<reference evidence="2" key="1">
    <citation type="submission" date="2020-11" db="EMBL/GenBank/DDBJ databases">
        <authorList>
            <consortium name="DOE Joint Genome Institute"/>
            <person name="Ahrendt S."/>
            <person name="Riley R."/>
            <person name="Andreopoulos W."/>
            <person name="Labutti K."/>
            <person name="Pangilinan J."/>
            <person name="Ruiz-Duenas F.J."/>
            <person name="Barrasa J.M."/>
            <person name="Sanchez-Garcia M."/>
            <person name="Camarero S."/>
            <person name="Miyauchi S."/>
            <person name="Serrano A."/>
            <person name="Linde D."/>
            <person name="Babiker R."/>
            <person name="Drula E."/>
            <person name="Ayuso-Fernandez I."/>
            <person name="Pacheco R."/>
            <person name="Padilla G."/>
            <person name="Ferreira P."/>
            <person name="Barriuso J."/>
            <person name="Kellner H."/>
            <person name="Castanera R."/>
            <person name="Alfaro M."/>
            <person name="Ramirez L."/>
            <person name="Pisabarro A.G."/>
            <person name="Kuo A."/>
            <person name="Tritt A."/>
            <person name="Lipzen A."/>
            <person name="He G."/>
            <person name="Yan M."/>
            <person name="Ng V."/>
            <person name="Cullen D."/>
            <person name="Martin F."/>
            <person name="Rosso M.-N."/>
            <person name="Henrissat B."/>
            <person name="Hibbett D."/>
            <person name="Martinez A.T."/>
            <person name="Grigoriev I.V."/>
        </authorList>
    </citation>
    <scope>NUCLEOTIDE SEQUENCE</scope>
    <source>
        <strain evidence="2">MF-IS2</strain>
    </source>
</reference>
<sequence length="233" mass="25226">MSSALLAELPLYHSTPYLEPLEVLPPATSHIPSGYSSESNNTTSRPSRSTSVPATPTTGHMEQTASPSSPETNESHSSSSEEVTLSLSPVLNIPTHTSPLTWLLTSSSSPMLTQMRPMNVNSSTSTIAMIQNTSSGPQGPQPIQNPSQNPQQLPAPQQNPLNPPNPPNPPNPNPLPMAQLQTAKPPKINPFKGDPCHFQTFQDKLRLIFDGYLTAFQDNQGKTDDRKKIIYAL</sequence>
<evidence type="ECO:0000313" key="3">
    <source>
        <dbReference type="Proteomes" id="UP000807342"/>
    </source>
</evidence>
<keyword evidence="3" id="KW-1185">Reference proteome</keyword>
<comment type="caution">
    <text evidence="2">The sequence shown here is derived from an EMBL/GenBank/DDBJ whole genome shotgun (WGS) entry which is preliminary data.</text>
</comment>
<organism evidence="2 3">
    <name type="scientific">Macrolepiota fuliginosa MF-IS2</name>
    <dbReference type="NCBI Taxonomy" id="1400762"/>
    <lineage>
        <taxon>Eukaryota</taxon>
        <taxon>Fungi</taxon>
        <taxon>Dikarya</taxon>
        <taxon>Basidiomycota</taxon>
        <taxon>Agaricomycotina</taxon>
        <taxon>Agaricomycetes</taxon>
        <taxon>Agaricomycetidae</taxon>
        <taxon>Agaricales</taxon>
        <taxon>Agaricineae</taxon>
        <taxon>Agaricaceae</taxon>
        <taxon>Macrolepiota</taxon>
    </lineage>
</organism>
<dbReference type="AlphaFoldDB" id="A0A9P5WYH0"/>
<evidence type="ECO:0000313" key="2">
    <source>
        <dbReference type="EMBL" id="KAF9441193.1"/>
    </source>
</evidence>
<evidence type="ECO:0000256" key="1">
    <source>
        <dbReference type="SAM" id="MobiDB-lite"/>
    </source>
</evidence>
<accession>A0A9P5WYH0</accession>
<dbReference type="EMBL" id="MU152019">
    <property type="protein sequence ID" value="KAF9441193.1"/>
    <property type="molecule type" value="Genomic_DNA"/>
</dbReference>
<feature type="region of interest" description="Disordered" evidence="1">
    <location>
        <begin position="24"/>
        <end position="85"/>
    </location>
</feature>
<name>A0A9P5WYH0_9AGAR</name>
<protein>
    <submittedName>
        <fullName evidence="2">Uncharacterized protein</fullName>
    </submittedName>
</protein>
<feature type="region of interest" description="Disordered" evidence="1">
    <location>
        <begin position="130"/>
        <end position="191"/>
    </location>
</feature>
<feature type="compositionally biased region" description="Low complexity" evidence="1">
    <location>
        <begin position="66"/>
        <end position="85"/>
    </location>
</feature>
<proteinExistence type="predicted"/>